<feature type="compositionally biased region" description="Polar residues" evidence="1">
    <location>
        <begin position="145"/>
        <end position="156"/>
    </location>
</feature>
<proteinExistence type="predicted"/>
<dbReference type="VEuPathDB" id="ToxoDB:NCLIV_060410"/>
<name>F0VPH0_NEOCL</name>
<dbReference type="Proteomes" id="UP000007494">
    <property type="component" value="Chromosome XII"/>
</dbReference>
<dbReference type="eggNOG" id="ENOG502QZ4B">
    <property type="taxonomic scope" value="Eukaryota"/>
</dbReference>
<dbReference type="AlphaFoldDB" id="F0VPH0"/>
<gene>
    <name evidence="3" type="ORF">BN1204_060410</name>
    <name evidence="2" type="ORF">NCLIV_060410</name>
</gene>
<reference evidence="2" key="2">
    <citation type="submission" date="2011-03" db="EMBL/GenBank/DDBJ databases">
        <title>Comparative genomics and transcriptomics of Neospora caninum and Toxoplasma gondii.</title>
        <authorList>
            <person name="Reid A.J."/>
            <person name="Sohal A."/>
            <person name="Harris D."/>
            <person name="Quail M."/>
            <person name="Sanders M."/>
            <person name="Berriman M."/>
            <person name="Wastling J.M."/>
            <person name="Pain A."/>
        </authorList>
    </citation>
    <scope>NUCLEOTIDE SEQUENCE</scope>
    <source>
        <strain evidence="2">Liverpool</strain>
    </source>
</reference>
<feature type="region of interest" description="Disordered" evidence="1">
    <location>
        <begin position="1"/>
        <end position="33"/>
    </location>
</feature>
<evidence type="ECO:0000313" key="2">
    <source>
        <dbReference type="EMBL" id="CBZ55616.1"/>
    </source>
</evidence>
<feature type="compositionally biased region" description="Basic and acidic residues" evidence="1">
    <location>
        <begin position="387"/>
        <end position="397"/>
    </location>
</feature>
<dbReference type="EMBL" id="LN714487">
    <property type="protein sequence ID" value="CEL70358.1"/>
    <property type="molecule type" value="Genomic_DNA"/>
</dbReference>
<reference evidence="2" key="1">
    <citation type="submission" date="2011-02" db="EMBL/GenBank/DDBJ databases">
        <authorList>
            <person name="Aslett M."/>
        </authorList>
    </citation>
    <scope>NUCLEOTIDE SEQUENCE</scope>
    <source>
        <strain evidence="2">Liverpool</strain>
    </source>
</reference>
<dbReference type="EMBL" id="FR823393">
    <property type="protein sequence ID" value="CBZ55616.1"/>
    <property type="molecule type" value="Genomic_DNA"/>
</dbReference>
<evidence type="ECO:0000313" key="4">
    <source>
        <dbReference type="Proteomes" id="UP000007494"/>
    </source>
</evidence>
<feature type="region of interest" description="Disordered" evidence="1">
    <location>
        <begin position="137"/>
        <end position="269"/>
    </location>
</feature>
<protein>
    <submittedName>
        <fullName evidence="2">Uncharacterized protein</fullName>
    </submittedName>
</protein>
<dbReference type="InParanoid" id="F0VPH0"/>
<feature type="compositionally biased region" description="Basic and acidic residues" evidence="1">
    <location>
        <begin position="243"/>
        <end position="259"/>
    </location>
</feature>
<evidence type="ECO:0000256" key="1">
    <source>
        <dbReference type="SAM" id="MobiDB-lite"/>
    </source>
</evidence>
<accession>F0VPH0</accession>
<evidence type="ECO:0000313" key="3">
    <source>
        <dbReference type="EMBL" id="CEL70358.1"/>
    </source>
</evidence>
<reference evidence="3" key="4">
    <citation type="journal article" date="2015" name="PLoS ONE">
        <title>Comprehensive Evaluation of Toxoplasma gondii VEG and Neospora caninum LIV Genomes with Tachyzoite Stage Transcriptome and Proteome Defines Novel Transcript Features.</title>
        <authorList>
            <person name="Ramaprasad A."/>
            <person name="Mourier T."/>
            <person name="Naeem R."/>
            <person name="Malas T.B."/>
            <person name="Moussa E."/>
            <person name="Panigrahi A."/>
            <person name="Vermont S.J."/>
            <person name="Otto T.D."/>
            <person name="Wastling J."/>
            <person name="Pain A."/>
        </authorList>
    </citation>
    <scope>NUCLEOTIDE SEQUENCE</scope>
    <source>
        <strain evidence="3">Liverpool</strain>
    </source>
</reference>
<sequence length="499" mass="53064">MAKEEKRGGVGEDEAVLATAQDEAEDQEEMERQRNLQVTADYTLISRGLVQMSHVQLEASRAPEELPAPDVGDWVESKAAHQDAQIFRAKVVERRRCPENIWVFRLRSPDMASTYIEPLKHVRKDSVWSLAREMDLAGGRKARRVSQQPRRPSTVPSSGRSQSTGSASPRASSGTPLQQSSAPSLAPSPEGSLHSSGGPSDSLSVSVLPGSSTEEKLLSSSLPSPSTSSVSAPSAASVSAFEGEERRRKTTGDGADRRTPMSQSGEVFILPGEKKVASLRQLETNVSPSLSFPRRSLPAYHHLEKILMRTKLSFPSSVRPSFATPSPRAHSPVSSLSLSAPGRAAAGRLSGSAVSHDAFLDGGENVDRSNAPGLQATPLAASPPRDAQGKLHGREESDANALASVRSQKKFRPSEGDAPPARRRSLPLSEDELESGRTGVSEVEETQATPETTAKTRKAELGGRGPLSPVSSPATRKAPRPLSALVRVGGSNGSSQPEP</sequence>
<feature type="compositionally biased region" description="Low complexity" evidence="1">
    <location>
        <begin position="157"/>
        <end position="168"/>
    </location>
</feature>
<feature type="region of interest" description="Disordered" evidence="1">
    <location>
        <begin position="316"/>
        <end position="499"/>
    </location>
</feature>
<dbReference type="OrthoDB" id="333759at2759"/>
<dbReference type="RefSeq" id="XP_003885644.1">
    <property type="nucleotide sequence ID" value="XM_003885595.1"/>
</dbReference>
<dbReference type="GeneID" id="13441047"/>
<reference evidence="4" key="3">
    <citation type="journal article" date="2012" name="PLoS Pathog.">
        <title>Comparative genomics of the apicomplexan parasites Toxoplasma gondii and Neospora caninum: Coccidia differing in host range and transmission strategy.</title>
        <authorList>
            <person name="Reid A.J."/>
            <person name="Vermont S.J."/>
            <person name="Cotton J.A."/>
            <person name="Harris D."/>
            <person name="Hill-Cawthorne G.A."/>
            <person name="Konen-Waisman S."/>
            <person name="Latham S.M."/>
            <person name="Mourier T."/>
            <person name="Norton R."/>
            <person name="Quail M.A."/>
            <person name="Sanders M."/>
            <person name="Shanmugam D."/>
            <person name="Sohal A."/>
            <person name="Wasmuth J.D."/>
            <person name="Brunk B."/>
            <person name="Grigg M.E."/>
            <person name="Howard J.C."/>
            <person name="Parkinson J."/>
            <person name="Roos D.S."/>
            <person name="Trees A.J."/>
            <person name="Berriman M."/>
            <person name="Pain A."/>
            <person name="Wastling J.M."/>
        </authorList>
    </citation>
    <scope>NUCLEOTIDE SEQUENCE [LARGE SCALE GENOMIC DNA]</scope>
    <source>
        <strain evidence="4">Liverpool</strain>
    </source>
</reference>
<feature type="compositionally biased region" description="Basic and acidic residues" evidence="1">
    <location>
        <begin position="1"/>
        <end position="10"/>
    </location>
</feature>
<feature type="compositionally biased region" description="Low complexity" evidence="1">
    <location>
        <begin position="176"/>
        <end position="239"/>
    </location>
</feature>
<feature type="compositionally biased region" description="Low complexity" evidence="1">
    <location>
        <begin position="334"/>
        <end position="353"/>
    </location>
</feature>
<keyword evidence="4" id="KW-1185">Reference proteome</keyword>
<organism evidence="2 4">
    <name type="scientific">Neospora caninum (strain Liverpool)</name>
    <dbReference type="NCBI Taxonomy" id="572307"/>
    <lineage>
        <taxon>Eukaryota</taxon>
        <taxon>Sar</taxon>
        <taxon>Alveolata</taxon>
        <taxon>Apicomplexa</taxon>
        <taxon>Conoidasida</taxon>
        <taxon>Coccidia</taxon>
        <taxon>Eucoccidiorida</taxon>
        <taxon>Eimeriorina</taxon>
        <taxon>Sarcocystidae</taxon>
        <taxon>Neospora</taxon>
    </lineage>
</organism>